<gene>
    <name evidence="1" type="ORF">E2C01_036344</name>
</gene>
<dbReference type="OrthoDB" id="3437960at2759"/>
<accession>A0A5B7FDY2</accession>
<dbReference type="Proteomes" id="UP000324222">
    <property type="component" value="Unassembled WGS sequence"/>
</dbReference>
<comment type="caution">
    <text evidence="1">The sequence shown here is derived from an EMBL/GenBank/DDBJ whole genome shotgun (WGS) entry which is preliminary data.</text>
</comment>
<keyword evidence="2" id="KW-1185">Reference proteome</keyword>
<evidence type="ECO:0000313" key="2">
    <source>
        <dbReference type="Proteomes" id="UP000324222"/>
    </source>
</evidence>
<name>A0A5B7FDY2_PORTR</name>
<dbReference type="AlphaFoldDB" id="A0A5B7FDY2"/>
<protein>
    <submittedName>
        <fullName evidence="1">Uncharacterized protein</fullName>
    </submittedName>
</protein>
<proteinExistence type="predicted"/>
<evidence type="ECO:0000313" key="1">
    <source>
        <dbReference type="EMBL" id="MPC42714.1"/>
    </source>
</evidence>
<sequence length="130" mass="14115">MKSTSTDDPKMETRVLMPAEFSLVVTARPLPPLDRLVPAEDCIKLCATRPLPIQTRYLPFSGTVRADNLPLLPYLPPMDVSNRLLCRVRVWLDLSGVPGAQETVEAVPGASPAVLCAALHSAFDAKSSIF</sequence>
<dbReference type="EMBL" id="VSRR010005541">
    <property type="protein sequence ID" value="MPC42714.1"/>
    <property type="molecule type" value="Genomic_DNA"/>
</dbReference>
<reference evidence="1 2" key="1">
    <citation type="submission" date="2019-05" db="EMBL/GenBank/DDBJ databases">
        <title>Another draft genome of Portunus trituberculatus and its Hox gene families provides insights of decapod evolution.</title>
        <authorList>
            <person name="Jeong J.-H."/>
            <person name="Song I."/>
            <person name="Kim S."/>
            <person name="Choi T."/>
            <person name="Kim D."/>
            <person name="Ryu S."/>
            <person name="Kim W."/>
        </authorList>
    </citation>
    <scope>NUCLEOTIDE SEQUENCE [LARGE SCALE GENOMIC DNA]</scope>
    <source>
        <tissue evidence="1">Muscle</tissue>
    </source>
</reference>
<organism evidence="1 2">
    <name type="scientific">Portunus trituberculatus</name>
    <name type="common">Swimming crab</name>
    <name type="synonym">Neptunus trituberculatus</name>
    <dbReference type="NCBI Taxonomy" id="210409"/>
    <lineage>
        <taxon>Eukaryota</taxon>
        <taxon>Metazoa</taxon>
        <taxon>Ecdysozoa</taxon>
        <taxon>Arthropoda</taxon>
        <taxon>Crustacea</taxon>
        <taxon>Multicrustacea</taxon>
        <taxon>Malacostraca</taxon>
        <taxon>Eumalacostraca</taxon>
        <taxon>Eucarida</taxon>
        <taxon>Decapoda</taxon>
        <taxon>Pleocyemata</taxon>
        <taxon>Brachyura</taxon>
        <taxon>Eubrachyura</taxon>
        <taxon>Portunoidea</taxon>
        <taxon>Portunidae</taxon>
        <taxon>Portuninae</taxon>
        <taxon>Portunus</taxon>
    </lineage>
</organism>